<reference evidence="1 2" key="1">
    <citation type="journal article" date="2014" name="BMC Genomics">
        <title>Comparison of environmental and isolate Sulfobacillus genomes reveals diverse carbon, sulfur, nitrogen, and hydrogen metabolisms.</title>
        <authorList>
            <person name="Justice N.B."/>
            <person name="Norman A."/>
            <person name="Brown C.T."/>
            <person name="Singh A."/>
            <person name="Thomas B.C."/>
            <person name="Banfield J.F."/>
        </authorList>
    </citation>
    <scope>NUCLEOTIDE SEQUENCE [LARGE SCALE GENOMIC DNA]</scope>
    <source>
        <strain evidence="1">AMDSBA3</strain>
    </source>
</reference>
<proteinExistence type="predicted"/>
<accession>A0A2T2WD66</accession>
<sequence>MKEGKGSRRFFGQVSLVVGLAVIMTGCGAVTPVSVAPIPQPSALARMFLGQRVVKRVRMRAISGMSSELVVSESAGERLVRHEWLSLLRFNESRNRWGIVWRSPSLSVQQSLLPNTPSVVAPVSAMKMLRVGSQGTLVALLTPASLGASAVWNDAVLGWIPTHGAPRTLWAITGNPPDLLDNGTITRLPHALLVGEDACWGVEAFVRKGHPTVKYPSCTQLLAVTAGQRLGFSVSGPHHRVDVRKRHLTISNRKTIVFWPNNPRARQMANQGRLAVLGGPVNVLISGKISVDEADTLGLWSYRFTRPGRYVFAVVPSADLDGRGAISPVWTVRVRR</sequence>
<protein>
    <submittedName>
        <fullName evidence="1">Uncharacterized protein</fullName>
    </submittedName>
</protein>
<evidence type="ECO:0000313" key="2">
    <source>
        <dbReference type="Proteomes" id="UP000241848"/>
    </source>
</evidence>
<dbReference type="PROSITE" id="PS51257">
    <property type="entry name" value="PROKAR_LIPOPROTEIN"/>
    <property type="match status" value="1"/>
</dbReference>
<name>A0A2T2WD66_9FIRM</name>
<dbReference type="EMBL" id="PXYV01000079">
    <property type="protein sequence ID" value="PSR20178.1"/>
    <property type="molecule type" value="Genomic_DNA"/>
</dbReference>
<dbReference type="Proteomes" id="UP000241848">
    <property type="component" value="Unassembled WGS sequence"/>
</dbReference>
<dbReference type="AlphaFoldDB" id="A0A2T2WD66"/>
<comment type="caution">
    <text evidence="1">The sequence shown here is derived from an EMBL/GenBank/DDBJ whole genome shotgun (WGS) entry which is preliminary data.</text>
</comment>
<organism evidence="1 2">
    <name type="scientific">Sulfobacillus acidophilus</name>
    <dbReference type="NCBI Taxonomy" id="53633"/>
    <lineage>
        <taxon>Bacteria</taxon>
        <taxon>Bacillati</taxon>
        <taxon>Bacillota</taxon>
        <taxon>Clostridia</taxon>
        <taxon>Eubacteriales</taxon>
        <taxon>Clostridiales Family XVII. Incertae Sedis</taxon>
        <taxon>Sulfobacillus</taxon>
    </lineage>
</organism>
<evidence type="ECO:0000313" key="1">
    <source>
        <dbReference type="EMBL" id="PSR20178.1"/>
    </source>
</evidence>
<gene>
    <name evidence="1" type="ORF">C7B45_16075</name>
</gene>